<dbReference type="InParanoid" id="T0QBR9"/>
<dbReference type="EMBL" id="JH767172">
    <property type="protein sequence ID" value="EQC30955.1"/>
    <property type="molecule type" value="Genomic_DNA"/>
</dbReference>
<dbReference type="Proteomes" id="UP000030762">
    <property type="component" value="Unassembled WGS sequence"/>
</dbReference>
<organism evidence="1 2">
    <name type="scientific">Saprolegnia diclina (strain VS20)</name>
    <dbReference type="NCBI Taxonomy" id="1156394"/>
    <lineage>
        <taxon>Eukaryota</taxon>
        <taxon>Sar</taxon>
        <taxon>Stramenopiles</taxon>
        <taxon>Oomycota</taxon>
        <taxon>Saprolegniomycetes</taxon>
        <taxon>Saprolegniales</taxon>
        <taxon>Saprolegniaceae</taxon>
        <taxon>Saprolegnia</taxon>
    </lineage>
</organism>
<evidence type="ECO:0000313" key="1">
    <source>
        <dbReference type="EMBL" id="EQC30955.1"/>
    </source>
</evidence>
<keyword evidence="2" id="KW-1185">Reference proteome</keyword>
<dbReference type="GeneID" id="19952155"/>
<dbReference type="VEuPathDB" id="FungiDB:SDRG_11428"/>
<reference evidence="1 2" key="1">
    <citation type="submission" date="2012-04" db="EMBL/GenBank/DDBJ databases">
        <title>The Genome Sequence of Saprolegnia declina VS20.</title>
        <authorList>
            <consortium name="The Broad Institute Genome Sequencing Platform"/>
            <person name="Russ C."/>
            <person name="Nusbaum C."/>
            <person name="Tyler B."/>
            <person name="van West P."/>
            <person name="Dieguez-Uribeondo J."/>
            <person name="de Bruijn I."/>
            <person name="Tripathy S."/>
            <person name="Jiang R."/>
            <person name="Young S.K."/>
            <person name="Zeng Q."/>
            <person name="Gargeya S."/>
            <person name="Fitzgerald M."/>
            <person name="Haas B."/>
            <person name="Abouelleil A."/>
            <person name="Alvarado L."/>
            <person name="Arachchi H.M."/>
            <person name="Berlin A."/>
            <person name="Chapman S.B."/>
            <person name="Goldberg J."/>
            <person name="Griggs A."/>
            <person name="Gujja S."/>
            <person name="Hansen M."/>
            <person name="Howarth C."/>
            <person name="Imamovic A."/>
            <person name="Larimer J."/>
            <person name="McCowen C."/>
            <person name="Montmayeur A."/>
            <person name="Murphy C."/>
            <person name="Neiman D."/>
            <person name="Pearson M."/>
            <person name="Priest M."/>
            <person name="Roberts A."/>
            <person name="Saif S."/>
            <person name="Shea T."/>
            <person name="Sisk P."/>
            <person name="Sykes S."/>
            <person name="Wortman J."/>
            <person name="Nusbaum C."/>
            <person name="Birren B."/>
        </authorList>
    </citation>
    <scope>NUCLEOTIDE SEQUENCE [LARGE SCALE GENOMIC DNA]</scope>
    <source>
        <strain evidence="1 2">VS20</strain>
    </source>
</reference>
<name>T0QBR9_SAPDV</name>
<protein>
    <submittedName>
        <fullName evidence="1">Uncharacterized protein</fullName>
    </submittedName>
</protein>
<accession>T0QBR9</accession>
<dbReference type="AlphaFoldDB" id="T0QBR9"/>
<dbReference type="OrthoDB" id="68969at2759"/>
<gene>
    <name evidence="1" type="ORF">SDRG_11428</name>
</gene>
<dbReference type="RefSeq" id="XP_008615693.1">
    <property type="nucleotide sequence ID" value="XM_008617471.1"/>
</dbReference>
<proteinExistence type="predicted"/>
<evidence type="ECO:0000313" key="2">
    <source>
        <dbReference type="Proteomes" id="UP000030762"/>
    </source>
</evidence>
<sequence length="122" mass="13795">MAHLCTSFAWPQALEYEVEGLRPATNSCHADAAPLTSDHCSYAKGTKCFAPRAHKANGQRHTLCAYHRERSCINQRAVDQRKRHQKGQWQSTVVPVRDQRLFLDFVATLWATPPPPTHTAPF</sequence>